<dbReference type="InParanoid" id="G7E1M6"/>
<feature type="region of interest" description="Disordered" evidence="1">
    <location>
        <begin position="72"/>
        <end position="139"/>
    </location>
</feature>
<accession>G7E1M6</accession>
<sequence length="538" mass="56440">MAQAHPDMHSQYPNRVEPATPTYATAEGSNTLQSTDSPVDRLAGAAPSTADAARLAFTAASAGMTSTDIARRASGSAGDATANDPQSPRTASTAQSAVSLANANPTVSPHTIAIEPPRPAVDMSPGLQAATSGTPPKVIVSERDQRRRINAQTIFTLFSINAELIKLCTQAQHATDDGQLLKELSQRLQANLSYLAAFAAQAQAQSASADQPLKAPRPSTDLPTGIGSNEALANMYNQLKYLFTQSAMIAQRSPPVEDPKAALLSQSMPGGGTLKREESGDALEALREAKKSRAESDVGQRSATVSGSMPSTPGSIGPAAARIMLPAQPNIPANGYARPTSQSASRPAPTSRPTTAQSQTSISSGPEIQALMHTIASCQEQYGQVMNAMRSPAFESYPPGAQAQLQNTASQLIQQAKQAGAQVQQLQSQAQAQAQAPGTSNNSQDGSPQGSVPPSPATRPASRVAQYAAPQGPAMLPQQMSYAPSLPQNQSIPAQYSQSPYPQPLQAYAHAYPQQMQQGQGYGQANTAYQQQYQMQQR</sequence>
<evidence type="ECO:0000256" key="1">
    <source>
        <dbReference type="SAM" id="MobiDB-lite"/>
    </source>
</evidence>
<feature type="compositionally biased region" description="Polar residues" evidence="1">
    <location>
        <begin position="437"/>
        <end position="450"/>
    </location>
</feature>
<name>G7E1M6_MIXOS</name>
<organism evidence="2 3">
    <name type="scientific">Mixia osmundae (strain CBS 9802 / IAM 14324 / JCM 22182 / KY 12970)</name>
    <dbReference type="NCBI Taxonomy" id="764103"/>
    <lineage>
        <taxon>Eukaryota</taxon>
        <taxon>Fungi</taxon>
        <taxon>Dikarya</taxon>
        <taxon>Basidiomycota</taxon>
        <taxon>Pucciniomycotina</taxon>
        <taxon>Mixiomycetes</taxon>
        <taxon>Mixiales</taxon>
        <taxon>Mixiaceae</taxon>
        <taxon>Mixia</taxon>
    </lineage>
</organism>
<feature type="compositionally biased region" description="Basic and acidic residues" evidence="1">
    <location>
        <begin position="274"/>
        <end position="298"/>
    </location>
</feature>
<dbReference type="EMBL" id="BABT02000106">
    <property type="protein sequence ID" value="GAA96736.1"/>
    <property type="molecule type" value="Genomic_DNA"/>
</dbReference>
<evidence type="ECO:0000313" key="2">
    <source>
        <dbReference type="EMBL" id="GAA96736.1"/>
    </source>
</evidence>
<reference evidence="2 3" key="1">
    <citation type="journal article" date="2011" name="J. Gen. Appl. Microbiol.">
        <title>Draft genome sequencing of the enigmatic basidiomycete Mixia osmundae.</title>
        <authorList>
            <person name="Nishida H."/>
            <person name="Nagatsuka Y."/>
            <person name="Sugiyama J."/>
        </authorList>
    </citation>
    <scope>NUCLEOTIDE SEQUENCE [LARGE SCALE GENOMIC DNA]</scope>
    <source>
        <strain evidence="3">CBS 9802 / IAM 14324 / JCM 22182 / KY 12970</strain>
    </source>
</reference>
<feature type="compositionally biased region" description="Low complexity" evidence="1">
    <location>
        <begin position="427"/>
        <end position="436"/>
    </location>
</feature>
<dbReference type="Proteomes" id="UP000009131">
    <property type="component" value="Unassembled WGS sequence"/>
</dbReference>
<keyword evidence="3" id="KW-1185">Reference proteome</keyword>
<evidence type="ECO:0000313" key="3">
    <source>
        <dbReference type="Proteomes" id="UP000009131"/>
    </source>
</evidence>
<feature type="compositionally biased region" description="Polar residues" evidence="1">
    <location>
        <begin position="478"/>
        <end position="489"/>
    </location>
</feature>
<feature type="compositionally biased region" description="Polar residues" evidence="1">
    <location>
        <begin position="83"/>
        <end position="109"/>
    </location>
</feature>
<feature type="region of interest" description="Disordered" evidence="1">
    <location>
        <begin position="1"/>
        <end position="49"/>
    </location>
</feature>
<feature type="compositionally biased region" description="Polar residues" evidence="1">
    <location>
        <begin position="351"/>
        <end position="363"/>
    </location>
</feature>
<feature type="compositionally biased region" description="Polar residues" evidence="1">
    <location>
        <begin position="299"/>
        <end position="314"/>
    </location>
</feature>
<feature type="region of interest" description="Disordered" evidence="1">
    <location>
        <begin position="329"/>
        <end position="363"/>
    </location>
</feature>
<comment type="caution">
    <text evidence="2">The sequence shown here is derived from an EMBL/GenBank/DDBJ whole genome shotgun (WGS) entry which is preliminary data.</text>
</comment>
<feature type="region of interest" description="Disordered" evidence="1">
    <location>
        <begin position="258"/>
        <end position="315"/>
    </location>
</feature>
<reference evidence="2 3" key="2">
    <citation type="journal article" date="2012" name="Open Biol.">
        <title>Characteristics of nucleosomes and linker DNA regions on the genome of the basidiomycete Mixia osmundae revealed by mono- and dinucleosome mapping.</title>
        <authorList>
            <person name="Nishida H."/>
            <person name="Kondo S."/>
            <person name="Matsumoto T."/>
            <person name="Suzuki Y."/>
            <person name="Yoshikawa H."/>
            <person name="Taylor T.D."/>
            <person name="Sugiyama J."/>
        </authorList>
    </citation>
    <scope>NUCLEOTIDE SEQUENCE [LARGE SCALE GENOMIC DNA]</scope>
    <source>
        <strain evidence="3">CBS 9802 / IAM 14324 / JCM 22182 / KY 12970</strain>
    </source>
</reference>
<feature type="region of interest" description="Disordered" evidence="1">
    <location>
        <begin position="427"/>
        <end position="501"/>
    </location>
</feature>
<protein>
    <submittedName>
        <fullName evidence="2">Uncharacterized protein</fullName>
    </submittedName>
</protein>
<dbReference type="HOGENOM" id="CLU_506307_0_0_1"/>
<dbReference type="RefSeq" id="XP_014565250.1">
    <property type="nucleotide sequence ID" value="XM_014709764.1"/>
</dbReference>
<feature type="compositionally biased region" description="Polar residues" evidence="1">
    <location>
        <begin position="27"/>
        <end position="37"/>
    </location>
</feature>
<feature type="compositionally biased region" description="Low complexity" evidence="1">
    <location>
        <begin position="490"/>
        <end position="501"/>
    </location>
</feature>
<gene>
    <name evidence="2" type="primary">Mo03407</name>
    <name evidence="2" type="ORF">E5Q_03407</name>
</gene>
<dbReference type="AlphaFoldDB" id="G7E1M6"/>
<proteinExistence type="predicted"/>